<name>A0AAW8R572_9ALTE</name>
<evidence type="ECO:0000313" key="1">
    <source>
        <dbReference type="EMBL" id="MDT0584357.1"/>
    </source>
</evidence>
<comment type="caution">
    <text evidence="1">The sequence shown here is derived from an EMBL/GenBank/DDBJ whole genome shotgun (WGS) entry which is preliminary data.</text>
</comment>
<reference evidence="1 2" key="1">
    <citation type="submission" date="2023-09" db="EMBL/GenBank/DDBJ databases">
        <authorList>
            <person name="Rey-Velasco X."/>
        </authorList>
    </citation>
    <scope>NUCLEOTIDE SEQUENCE [LARGE SCALE GENOMIC DNA]</scope>
    <source>
        <strain evidence="1 2">W409</strain>
    </source>
</reference>
<dbReference type="EMBL" id="JAVRIE010000012">
    <property type="protein sequence ID" value="MDT0584357.1"/>
    <property type="molecule type" value="Genomic_DNA"/>
</dbReference>
<dbReference type="Proteomes" id="UP001249020">
    <property type="component" value="Unassembled WGS sequence"/>
</dbReference>
<keyword evidence="2" id="KW-1185">Reference proteome</keyword>
<gene>
    <name evidence="1" type="ORF">RM544_17540</name>
</gene>
<proteinExistence type="predicted"/>
<evidence type="ECO:0000313" key="2">
    <source>
        <dbReference type="Proteomes" id="UP001249020"/>
    </source>
</evidence>
<protein>
    <submittedName>
        <fullName evidence="1">Uncharacterized protein</fullName>
    </submittedName>
</protein>
<dbReference type="RefSeq" id="WP_311363128.1">
    <property type="nucleotide sequence ID" value="NZ_JAVRIE010000012.1"/>
</dbReference>
<dbReference type="AlphaFoldDB" id="A0AAW8R572"/>
<organism evidence="1 2">
    <name type="scientific">Brumicola blandensis</name>
    <dbReference type="NCBI Taxonomy" id="3075611"/>
    <lineage>
        <taxon>Bacteria</taxon>
        <taxon>Pseudomonadati</taxon>
        <taxon>Pseudomonadota</taxon>
        <taxon>Gammaproteobacteria</taxon>
        <taxon>Alteromonadales</taxon>
        <taxon>Alteromonadaceae</taxon>
        <taxon>Brumicola</taxon>
    </lineage>
</organism>
<accession>A0AAW8R572</accession>
<sequence>MFYQNQVKSTCANNRINALPSVAGTPLRAGARNAARYAGC</sequence>